<evidence type="ECO:0000313" key="1">
    <source>
        <dbReference type="EMBL" id="QHR78548.1"/>
    </source>
</evidence>
<reference evidence="1" key="1">
    <citation type="journal article" date="2020" name="Arch. Virol.">
        <title>Complete genome sequence and analysis of a novel lymphocystivirus detected in whitemouth croaker (Micropogonias furnieri): lymphocystis disease virus 4.</title>
        <authorList>
            <person name="Doszpoly A."/>
            <person name="Kajan G.L."/>
            <person name="Puentes R."/>
            <person name="Perretta A."/>
        </authorList>
    </citation>
    <scope>NUCLEOTIDE SEQUENCE</scope>
    <source>
        <strain evidence="1">LCDV-WC</strain>
    </source>
</reference>
<name>A0A6B9XN06_9VIRU</name>
<organism evidence="1 2">
    <name type="scientific">Lymphocystis disease virus 4</name>
    <dbReference type="NCBI Taxonomy" id="2704413"/>
    <lineage>
        <taxon>Viruses</taxon>
        <taxon>Varidnaviria</taxon>
        <taxon>Bamfordvirae</taxon>
        <taxon>Nucleocytoviricota</taxon>
        <taxon>Megaviricetes</taxon>
        <taxon>Pimascovirales</taxon>
        <taxon>Pimascovirales incertae sedis</taxon>
        <taxon>Iridoviridae</taxon>
        <taxon>Alphairidovirinae</taxon>
        <taxon>Lymphocystivirus</taxon>
        <taxon>Lymphocystivirus micropogonias1</taxon>
    </lineage>
</organism>
<dbReference type="KEGG" id="vg:65103293"/>
<dbReference type="Proteomes" id="UP000678193">
    <property type="component" value="Segment"/>
</dbReference>
<protein>
    <submittedName>
        <fullName evidence="1">Uncharacterized protein</fullName>
    </submittedName>
</protein>
<keyword evidence="2" id="KW-1185">Reference proteome</keyword>
<dbReference type="EMBL" id="MN803438">
    <property type="protein sequence ID" value="QHR78548.1"/>
    <property type="molecule type" value="Genomic_DNA"/>
</dbReference>
<accession>A0A6B9XN06</accession>
<evidence type="ECO:0000313" key="2">
    <source>
        <dbReference type="Proteomes" id="UP000678193"/>
    </source>
</evidence>
<dbReference type="RefSeq" id="YP_010087960.1">
    <property type="nucleotide sequence ID" value="NC_055603.1"/>
</dbReference>
<dbReference type="GeneID" id="65103293"/>
<sequence>MYHIDVLNHLLIKNFCVLTGKELTDWRVKFYTYQMKPLIKDILNITKKRSYKFQPCESNCIVLPVNDYKLNFVLTYVNLIEVHKMLFKECLDILDISEKTFKMFIQRLTLFYNMILLFTV</sequence>
<proteinExistence type="predicted"/>